<dbReference type="InterPro" id="IPR001245">
    <property type="entry name" value="Ser-Thr/Tyr_kinase_cat_dom"/>
</dbReference>
<dbReference type="SMART" id="SM00220">
    <property type="entry name" value="S_TKc"/>
    <property type="match status" value="1"/>
</dbReference>
<reference evidence="4" key="1">
    <citation type="submission" date="2025-08" db="UniProtKB">
        <authorList>
            <consortium name="RefSeq"/>
        </authorList>
    </citation>
    <scope>IDENTIFICATION</scope>
    <source>
        <tissue evidence="4">Testes</tissue>
    </source>
</reference>
<name>A0ABM0ME48_SACKO</name>
<feature type="domain" description="Protein kinase" evidence="2">
    <location>
        <begin position="22"/>
        <end position="296"/>
    </location>
</feature>
<dbReference type="PROSITE" id="PS50011">
    <property type="entry name" value="PROTEIN_KINASE_DOM"/>
    <property type="match status" value="1"/>
</dbReference>
<accession>A0ABM0ME48</accession>
<dbReference type="GeneID" id="102802386"/>
<dbReference type="PANTHER" id="PTHR44329:SF6">
    <property type="entry name" value="RECEPTOR-INTERACTING SERINE_THREONINE-PROTEIN KINASE 1"/>
    <property type="match status" value="1"/>
</dbReference>
<dbReference type="SUPFAM" id="SSF56112">
    <property type="entry name" value="Protein kinase-like (PK-like)"/>
    <property type="match status" value="1"/>
</dbReference>
<dbReference type="InterPro" id="IPR051681">
    <property type="entry name" value="Ser/Thr_Kinases-Pseudokinases"/>
</dbReference>
<feature type="region of interest" description="Disordered" evidence="1">
    <location>
        <begin position="342"/>
        <end position="460"/>
    </location>
</feature>
<dbReference type="InterPro" id="IPR008271">
    <property type="entry name" value="Ser/Thr_kinase_AS"/>
</dbReference>
<organism evidence="3 4">
    <name type="scientific">Saccoglossus kowalevskii</name>
    <name type="common">Acorn worm</name>
    <dbReference type="NCBI Taxonomy" id="10224"/>
    <lineage>
        <taxon>Eukaryota</taxon>
        <taxon>Metazoa</taxon>
        <taxon>Hemichordata</taxon>
        <taxon>Enteropneusta</taxon>
        <taxon>Harrimaniidae</taxon>
        <taxon>Saccoglossus</taxon>
    </lineage>
</organism>
<gene>
    <name evidence="4" type="primary">LOC102802386</name>
</gene>
<feature type="compositionally biased region" description="Low complexity" evidence="1">
    <location>
        <begin position="413"/>
        <end position="460"/>
    </location>
</feature>
<dbReference type="Proteomes" id="UP000694865">
    <property type="component" value="Unplaced"/>
</dbReference>
<feature type="non-terminal residue" evidence="4">
    <location>
        <position position="541"/>
    </location>
</feature>
<sequence>MAAKDSSTLTGEGLYVIDIDKVTNEEYLDKGSFGMVYKALHDDWGEVVVKRIFENTDVSESERKEMVEEAKKMSEVRSAHIVMLYGVIAHPSQYSLVIEYMCYGSLNNFQSKYRIPWALKAQMVHHIILGMNYLHKTAKIVHRDLKIDNVLVGKGFQVKVADFGLAVWRTYSRKYVKKRSRRSKGTSGAGTITHIPPEHLKNVNLRTEFTFDVYSFGITLWEMFTEHIPYRNAINSAHIFNAIENGQRPDIELVPSECPEFLKQMMEDCWHGDPVRRPSFGALKITIEAKWKAEFASKIHDAEMDVQNQIKIRKLKLEGTTSTGKGVYQPEDGDQMKSLTSKMTKVSFATPIRTEEGDLAEDGDPKNNSKSDSKSSDMSYRDPVPETQPKGSYRPFSQKPATDAVAEGKDQKSQGVPPQGVSSVPPQGVHGVPPQGIHGVPPQGVHGVPPQGVQGVPPQGVQGVPGTYTYPQVFYPQYYQAPPINVYKYGTGEGTSAIHITGSKGVQIGNQNVMYVGSKESEQKPNMQRSKQEEKAVIKVT</sequence>
<feature type="compositionally biased region" description="Basic and acidic residues" evidence="1">
    <location>
        <begin position="363"/>
        <end position="384"/>
    </location>
</feature>
<protein>
    <submittedName>
        <fullName evidence="4">Receptor-interacting serine/threonine-protein kinase 1-like</fullName>
    </submittedName>
</protein>
<keyword evidence="3" id="KW-1185">Reference proteome</keyword>
<evidence type="ECO:0000313" key="4">
    <source>
        <dbReference type="RefSeq" id="XP_006818289.1"/>
    </source>
</evidence>
<evidence type="ECO:0000313" key="3">
    <source>
        <dbReference type="Proteomes" id="UP000694865"/>
    </source>
</evidence>
<evidence type="ECO:0000256" key="1">
    <source>
        <dbReference type="SAM" id="MobiDB-lite"/>
    </source>
</evidence>
<dbReference type="PROSITE" id="PS00108">
    <property type="entry name" value="PROTEIN_KINASE_ST"/>
    <property type="match status" value="1"/>
</dbReference>
<dbReference type="InterPro" id="IPR000719">
    <property type="entry name" value="Prot_kinase_dom"/>
</dbReference>
<feature type="region of interest" description="Disordered" evidence="1">
    <location>
        <begin position="519"/>
        <end position="541"/>
    </location>
</feature>
<dbReference type="RefSeq" id="XP_006818289.1">
    <property type="nucleotide sequence ID" value="XM_006818226.1"/>
</dbReference>
<dbReference type="Pfam" id="PF07714">
    <property type="entry name" value="PK_Tyr_Ser-Thr"/>
    <property type="match status" value="1"/>
</dbReference>
<dbReference type="InterPro" id="IPR011009">
    <property type="entry name" value="Kinase-like_dom_sf"/>
</dbReference>
<dbReference type="PRINTS" id="PR00109">
    <property type="entry name" value="TYRKINASE"/>
</dbReference>
<feature type="compositionally biased region" description="Basic and acidic residues" evidence="1">
    <location>
        <begin position="530"/>
        <end position="541"/>
    </location>
</feature>
<proteinExistence type="predicted"/>
<evidence type="ECO:0000259" key="2">
    <source>
        <dbReference type="PROSITE" id="PS50011"/>
    </source>
</evidence>
<dbReference type="Gene3D" id="1.10.510.10">
    <property type="entry name" value="Transferase(Phosphotransferase) domain 1"/>
    <property type="match status" value="1"/>
</dbReference>
<dbReference type="PANTHER" id="PTHR44329">
    <property type="entry name" value="SERINE/THREONINE-PROTEIN KINASE TNNI3K-RELATED"/>
    <property type="match status" value="1"/>
</dbReference>